<accession>D5RJD7</accession>
<feature type="non-terminal residue" evidence="2">
    <location>
        <position position="1"/>
    </location>
</feature>
<evidence type="ECO:0000256" key="1">
    <source>
        <dbReference type="SAM" id="MobiDB-lite"/>
    </source>
</evidence>
<evidence type="ECO:0000313" key="2">
    <source>
        <dbReference type="EMBL" id="EFH12580.1"/>
    </source>
</evidence>
<dbReference type="Proteomes" id="UP000005324">
    <property type="component" value="Unassembled WGS sequence"/>
</dbReference>
<organism evidence="2 3">
    <name type="scientific">Pseudoroseomonas cervicalis ATCC 49957</name>
    <dbReference type="NCBI Taxonomy" id="525371"/>
    <lineage>
        <taxon>Bacteria</taxon>
        <taxon>Pseudomonadati</taxon>
        <taxon>Pseudomonadota</taxon>
        <taxon>Alphaproteobacteria</taxon>
        <taxon>Acetobacterales</taxon>
        <taxon>Roseomonadaceae</taxon>
        <taxon>Roseomonas</taxon>
    </lineage>
</organism>
<dbReference type="AlphaFoldDB" id="D5RJD7"/>
<reference evidence="2 3" key="1">
    <citation type="submission" date="2010-04" db="EMBL/GenBank/DDBJ databases">
        <authorList>
            <person name="Qin X."/>
            <person name="Bachman B."/>
            <person name="Battles P."/>
            <person name="Bell A."/>
            <person name="Bess C."/>
            <person name="Bickham C."/>
            <person name="Chaboub L."/>
            <person name="Chen D."/>
            <person name="Coyle M."/>
            <person name="Deiros D.R."/>
            <person name="Dinh H."/>
            <person name="Forbes L."/>
            <person name="Fowler G."/>
            <person name="Francisco L."/>
            <person name="Fu Q."/>
            <person name="Gubbala S."/>
            <person name="Hale W."/>
            <person name="Han Y."/>
            <person name="Hemphill L."/>
            <person name="Highlander S.K."/>
            <person name="Hirani K."/>
            <person name="Hogues M."/>
            <person name="Jackson L."/>
            <person name="Jakkamsetti A."/>
            <person name="Javaid M."/>
            <person name="Jiang H."/>
            <person name="Korchina V."/>
            <person name="Kovar C."/>
            <person name="Lara F."/>
            <person name="Lee S."/>
            <person name="Mata R."/>
            <person name="Mathew T."/>
            <person name="Moen C."/>
            <person name="Morales K."/>
            <person name="Munidasa M."/>
            <person name="Nazareth L."/>
            <person name="Ngo R."/>
            <person name="Nguyen L."/>
            <person name="Okwuonu G."/>
            <person name="Ongeri F."/>
            <person name="Patil S."/>
            <person name="Petrosino J."/>
            <person name="Pham C."/>
            <person name="Pham P."/>
            <person name="Pu L.-L."/>
            <person name="Puazo M."/>
            <person name="Raj R."/>
            <person name="Reid J."/>
            <person name="Rouhana J."/>
            <person name="Saada N."/>
            <person name="Shang Y."/>
            <person name="Simmons D."/>
            <person name="Thornton R."/>
            <person name="Warren J."/>
            <person name="Weissenberger G."/>
            <person name="Zhang J."/>
            <person name="Zhang L."/>
            <person name="Zhou C."/>
            <person name="Zhu D."/>
            <person name="Muzny D."/>
            <person name="Worley K."/>
            <person name="Gibbs R."/>
        </authorList>
    </citation>
    <scope>NUCLEOTIDE SEQUENCE [LARGE SCALE GENOMIC DNA]</scope>
    <source>
        <strain evidence="2 3">ATCC 49957</strain>
    </source>
</reference>
<keyword evidence="3" id="KW-1185">Reference proteome</keyword>
<dbReference type="EMBL" id="ADVL01000198">
    <property type="protein sequence ID" value="EFH12580.1"/>
    <property type="molecule type" value="Genomic_DNA"/>
</dbReference>
<feature type="region of interest" description="Disordered" evidence="1">
    <location>
        <begin position="1"/>
        <end position="49"/>
    </location>
</feature>
<proteinExistence type="predicted"/>
<name>D5RJD7_9PROT</name>
<protein>
    <submittedName>
        <fullName evidence="2">Uncharacterized protein</fullName>
    </submittedName>
</protein>
<dbReference type="HOGENOM" id="CLU_3129150_0_0_5"/>
<evidence type="ECO:0000313" key="3">
    <source>
        <dbReference type="Proteomes" id="UP000005324"/>
    </source>
</evidence>
<sequence>SPDGTAAWAWGRGSPGAQAWQRRRPPPQGGGAGPVRCGLGRAGPAHGGA</sequence>
<comment type="caution">
    <text evidence="2">The sequence shown here is derived from an EMBL/GenBank/DDBJ whole genome shotgun (WGS) entry which is preliminary data.</text>
</comment>
<gene>
    <name evidence="2" type="ORF">HMPREF0731_1197</name>
</gene>